<gene>
    <name evidence="1" type="ORF">KBJ98_03465</name>
</gene>
<sequence>MRYNELIFETYQLKITDNDNLSCSIKLEPNAGFALLKAKRKLYIVYHGKKILYVGEAHTSIKTRFQRGCTAFNHYTINGQARGGYKGYKWLNKIDNPQRNLTVSVITFSQEYDDKEKRTFIEAIEGELVYLIRQKSGSWPKFQNEIHFSNCDGAKEIAEEILEKVLSSDLIKIENENI</sequence>
<organism evidence="1 2">
    <name type="scientific">Flavobacterium erciyesense</name>
    <dbReference type="NCBI Taxonomy" id="2825842"/>
    <lineage>
        <taxon>Bacteria</taxon>
        <taxon>Pseudomonadati</taxon>
        <taxon>Bacteroidota</taxon>
        <taxon>Flavobacteriia</taxon>
        <taxon>Flavobacteriales</taxon>
        <taxon>Flavobacteriaceae</taxon>
        <taxon>Flavobacterium</taxon>
    </lineage>
</organism>
<protein>
    <recommendedName>
        <fullName evidence="3">GIY-YIG domain-containing protein</fullName>
    </recommendedName>
</protein>
<name>A0ABS5D166_9FLAO</name>
<accession>A0ABS5D166</accession>
<evidence type="ECO:0000313" key="1">
    <source>
        <dbReference type="EMBL" id="MBQ0907757.1"/>
    </source>
</evidence>
<dbReference type="EMBL" id="JAGPXB010000002">
    <property type="protein sequence ID" value="MBQ0907757.1"/>
    <property type="molecule type" value="Genomic_DNA"/>
</dbReference>
<keyword evidence="2" id="KW-1185">Reference proteome</keyword>
<evidence type="ECO:0008006" key="3">
    <source>
        <dbReference type="Google" id="ProtNLM"/>
    </source>
</evidence>
<dbReference type="RefSeq" id="WP_210788292.1">
    <property type="nucleotide sequence ID" value="NZ_JAGPXB010000002.1"/>
</dbReference>
<reference evidence="1 2" key="1">
    <citation type="submission" date="2021-04" db="EMBL/GenBank/DDBJ databases">
        <title>Description of novel Flavobacterium sp. F-328.</title>
        <authorList>
            <person name="Saticioglu I.B."/>
        </authorList>
    </citation>
    <scope>NUCLEOTIDE SEQUENCE [LARGE SCALE GENOMIC DNA]</scope>
    <source>
        <strain evidence="1 2">F-328</strain>
    </source>
</reference>
<evidence type="ECO:0000313" key="2">
    <source>
        <dbReference type="Proteomes" id="UP000679008"/>
    </source>
</evidence>
<dbReference type="Proteomes" id="UP000679008">
    <property type="component" value="Unassembled WGS sequence"/>
</dbReference>
<comment type="caution">
    <text evidence="1">The sequence shown here is derived from an EMBL/GenBank/DDBJ whole genome shotgun (WGS) entry which is preliminary data.</text>
</comment>
<proteinExistence type="predicted"/>